<evidence type="ECO:0000313" key="8">
    <source>
        <dbReference type="EMBL" id="KAG5669030.1"/>
    </source>
</evidence>
<evidence type="ECO:0000256" key="2">
    <source>
        <dbReference type="ARBA" id="ARBA00010663"/>
    </source>
</evidence>
<dbReference type="GO" id="GO:0016020">
    <property type="term" value="C:membrane"/>
    <property type="evidence" value="ECO:0007669"/>
    <property type="project" value="UniProtKB-SubCell"/>
</dbReference>
<keyword evidence="9" id="KW-1185">Reference proteome</keyword>
<evidence type="ECO:0000313" key="9">
    <source>
        <dbReference type="Proteomes" id="UP001107558"/>
    </source>
</evidence>
<dbReference type="SUPFAM" id="SSF81321">
    <property type="entry name" value="Family A G protein-coupled receptor-like"/>
    <property type="match status" value="1"/>
</dbReference>
<dbReference type="PRINTS" id="PR00237">
    <property type="entry name" value="GPCRRHODOPSN"/>
</dbReference>
<dbReference type="PROSITE" id="PS50262">
    <property type="entry name" value="G_PROTEIN_RECEP_F1_2"/>
    <property type="match status" value="1"/>
</dbReference>
<dbReference type="Gene3D" id="1.20.1070.10">
    <property type="entry name" value="Rhodopsin 7-helix transmembrane proteins"/>
    <property type="match status" value="1"/>
</dbReference>
<feature type="transmembrane region" description="Helical" evidence="6">
    <location>
        <begin position="51"/>
        <end position="73"/>
    </location>
</feature>
<feature type="transmembrane region" description="Helical" evidence="6">
    <location>
        <begin position="266"/>
        <end position="283"/>
    </location>
</feature>
<feature type="domain" description="G-protein coupled receptors family 1 profile" evidence="7">
    <location>
        <begin position="30"/>
        <end position="281"/>
    </location>
</feature>
<evidence type="ECO:0000256" key="6">
    <source>
        <dbReference type="SAM" id="Phobius"/>
    </source>
</evidence>
<comment type="subcellular location">
    <subcellularLocation>
        <location evidence="1">Membrane</location>
    </subcellularLocation>
</comment>
<evidence type="ECO:0000259" key="7">
    <source>
        <dbReference type="PROSITE" id="PS50262"/>
    </source>
</evidence>
<name>A0A9J6BHV0_POLVA</name>
<gene>
    <name evidence="8" type="ORF">PVAND_016932</name>
</gene>
<dbReference type="AlphaFoldDB" id="A0A9J6BHV0"/>
<keyword evidence="3 6" id="KW-0812">Transmembrane</keyword>
<feature type="transmembrane region" description="Helical" evidence="6">
    <location>
        <begin position="15"/>
        <end position="39"/>
    </location>
</feature>
<feature type="transmembrane region" description="Helical" evidence="6">
    <location>
        <begin position="85"/>
        <end position="114"/>
    </location>
</feature>
<feature type="transmembrane region" description="Helical" evidence="6">
    <location>
        <begin position="229"/>
        <end position="246"/>
    </location>
</feature>
<evidence type="ECO:0000256" key="3">
    <source>
        <dbReference type="ARBA" id="ARBA00022692"/>
    </source>
</evidence>
<keyword evidence="5 6" id="KW-0472">Membrane</keyword>
<organism evidence="8 9">
    <name type="scientific">Polypedilum vanderplanki</name>
    <name type="common">Sleeping chironomid midge</name>
    <dbReference type="NCBI Taxonomy" id="319348"/>
    <lineage>
        <taxon>Eukaryota</taxon>
        <taxon>Metazoa</taxon>
        <taxon>Ecdysozoa</taxon>
        <taxon>Arthropoda</taxon>
        <taxon>Hexapoda</taxon>
        <taxon>Insecta</taxon>
        <taxon>Pterygota</taxon>
        <taxon>Neoptera</taxon>
        <taxon>Endopterygota</taxon>
        <taxon>Diptera</taxon>
        <taxon>Nematocera</taxon>
        <taxon>Chironomoidea</taxon>
        <taxon>Chironomidae</taxon>
        <taxon>Chironominae</taxon>
        <taxon>Polypedilum</taxon>
        <taxon>Polypedilum</taxon>
    </lineage>
</organism>
<dbReference type="Pfam" id="PF00001">
    <property type="entry name" value="7tm_1"/>
    <property type="match status" value="1"/>
</dbReference>
<dbReference type="InterPro" id="IPR017452">
    <property type="entry name" value="GPCR_Rhodpsn_7TM"/>
</dbReference>
<evidence type="ECO:0000256" key="4">
    <source>
        <dbReference type="ARBA" id="ARBA00022989"/>
    </source>
</evidence>
<dbReference type="SMART" id="SM01381">
    <property type="entry name" value="7TM_GPCR_Srsx"/>
    <property type="match status" value="1"/>
</dbReference>
<dbReference type="PANTHER" id="PTHR45698">
    <property type="entry name" value="TRACE AMINE-ASSOCIATED RECEPTOR 19N-RELATED"/>
    <property type="match status" value="1"/>
</dbReference>
<reference evidence="8" key="1">
    <citation type="submission" date="2021-03" db="EMBL/GenBank/DDBJ databases">
        <title>Chromosome level genome of the anhydrobiotic midge Polypedilum vanderplanki.</title>
        <authorList>
            <person name="Yoshida Y."/>
            <person name="Kikawada T."/>
            <person name="Gusev O."/>
        </authorList>
    </citation>
    <scope>NUCLEOTIDE SEQUENCE</scope>
    <source>
        <strain evidence="8">NIAS01</strain>
        <tissue evidence="8">Whole body or cell culture</tissue>
    </source>
</reference>
<proteinExistence type="inferred from homology"/>
<dbReference type="PANTHER" id="PTHR45698:SF1">
    <property type="entry name" value="TRACE AMINE-ASSOCIATED RECEPTOR 13C-LIKE"/>
    <property type="match status" value="1"/>
</dbReference>
<dbReference type="InterPro" id="IPR000276">
    <property type="entry name" value="GPCR_Rhodpsn"/>
</dbReference>
<dbReference type="OrthoDB" id="5984709at2759"/>
<dbReference type="Proteomes" id="UP001107558">
    <property type="component" value="Chromosome 4"/>
</dbReference>
<keyword evidence="4 6" id="KW-1133">Transmembrane helix</keyword>
<feature type="transmembrane region" description="Helical" evidence="6">
    <location>
        <begin position="170"/>
        <end position="193"/>
    </location>
</feature>
<protein>
    <recommendedName>
        <fullName evidence="7">G-protein coupled receptors family 1 profile domain-containing protein</fullName>
    </recommendedName>
</protein>
<sequence>MTQNFIKEIKNEDKIYTIIEIIVSIFAVFSNSLVISAFFIERNLKTRIHKFILSLSIIDLIAGIIAIPAATFFDDELFKGRLICLSIISTYIILVTISKWIVVAIAVNCFWAIVYPLHYFAYNEKVPVKVPIGLSCIIGLIIGILPVAGWNRKDSDECKFFSIISQTYIYFYYSTASLIPSAILIILYGLVIYEIHKSKSRRTNRNSDDTTIIRVNSNSSSEISAISKLMSVVLIFIICWTPINFINLAKTVSPSFEVYRPMQQTSVIIAHIGLSMNPILYSYRLKEIRNAIIKIFSKRQN</sequence>
<evidence type="ECO:0000256" key="1">
    <source>
        <dbReference type="ARBA" id="ARBA00004370"/>
    </source>
</evidence>
<dbReference type="EMBL" id="JADBJN010000004">
    <property type="protein sequence ID" value="KAG5669030.1"/>
    <property type="molecule type" value="Genomic_DNA"/>
</dbReference>
<evidence type="ECO:0000256" key="5">
    <source>
        <dbReference type="ARBA" id="ARBA00023136"/>
    </source>
</evidence>
<dbReference type="GO" id="GO:0004930">
    <property type="term" value="F:G protein-coupled receptor activity"/>
    <property type="evidence" value="ECO:0007669"/>
    <property type="project" value="InterPro"/>
</dbReference>
<comment type="caution">
    <text evidence="8">The sequence shown here is derived from an EMBL/GenBank/DDBJ whole genome shotgun (WGS) entry which is preliminary data.</text>
</comment>
<accession>A0A9J6BHV0</accession>
<comment type="similarity">
    <text evidence="2">Belongs to the G-protein coupled receptor 1 family.</text>
</comment>
<feature type="transmembrane region" description="Helical" evidence="6">
    <location>
        <begin position="126"/>
        <end position="150"/>
    </location>
</feature>